<evidence type="ECO:0000313" key="2">
    <source>
        <dbReference type="Proteomes" id="UP000197991"/>
    </source>
</evidence>
<dbReference type="Proteomes" id="UP000197991">
    <property type="component" value="Chromosome"/>
</dbReference>
<gene>
    <name evidence="1" type="ORF">LFZ56_21125</name>
</gene>
<reference evidence="1 2" key="1">
    <citation type="submission" date="2017-06" db="EMBL/GenBank/DDBJ databases">
        <title>Salmonella reference genomes for public health.</title>
        <authorList>
            <person name="Robertson J."/>
            <person name="Yoshida C."/>
            <person name="Gurnik S."/>
            <person name="Nash J."/>
        </authorList>
    </citation>
    <scope>NUCLEOTIDE SEQUENCE [LARGE SCALE GENOMIC DNA]</scope>
    <source>
        <strain evidence="1 2">SA19983605</strain>
    </source>
</reference>
<sequence length="66" mass="7254">MRSDCWWRKKPILGWAESFHGNSKTPDAFHAAAALAAFAYPSHIAIYAPGDVLSCRLAATRNSSDF</sequence>
<dbReference type="AlphaFoldDB" id="A0A248KE35"/>
<accession>A0A248KE35</accession>
<name>A0A248KE35_SALBN</name>
<dbReference type="EMBL" id="CP022120">
    <property type="protein sequence ID" value="ASG56539.1"/>
    <property type="molecule type" value="Genomic_DNA"/>
</dbReference>
<organism evidence="1 2">
    <name type="scientific">Salmonella bongori serovar 66:z41:- str. SA19983605</name>
    <dbReference type="NCBI Taxonomy" id="1243617"/>
    <lineage>
        <taxon>Bacteria</taxon>
        <taxon>Pseudomonadati</taxon>
        <taxon>Pseudomonadota</taxon>
        <taxon>Gammaproteobacteria</taxon>
        <taxon>Enterobacterales</taxon>
        <taxon>Enterobacteriaceae</taxon>
        <taxon>Salmonella</taxon>
    </lineage>
</organism>
<keyword evidence="2" id="KW-1185">Reference proteome</keyword>
<proteinExistence type="predicted"/>
<evidence type="ECO:0000313" key="1">
    <source>
        <dbReference type="EMBL" id="ASG56539.1"/>
    </source>
</evidence>
<protein>
    <submittedName>
        <fullName evidence="1">Uncharacterized protein</fullName>
    </submittedName>
</protein>